<keyword evidence="2" id="KW-0472">Membrane</keyword>
<dbReference type="Proteomes" id="UP000252582">
    <property type="component" value="Unassembled WGS sequence"/>
</dbReference>
<organism evidence="3 4">
    <name type="scientific">Ciceribacter lividus</name>
    <dbReference type="NCBI Taxonomy" id="1197950"/>
    <lineage>
        <taxon>Bacteria</taxon>
        <taxon>Pseudomonadati</taxon>
        <taxon>Pseudomonadota</taxon>
        <taxon>Alphaproteobacteria</taxon>
        <taxon>Hyphomicrobiales</taxon>
        <taxon>Rhizobiaceae</taxon>
        <taxon>Ciceribacter</taxon>
    </lineage>
</organism>
<gene>
    <name evidence="3" type="ORF">DFR48_103349</name>
</gene>
<proteinExistence type="predicted"/>
<keyword evidence="4" id="KW-1185">Reference proteome</keyword>
<feature type="region of interest" description="Disordered" evidence="1">
    <location>
        <begin position="1"/>
        <end position="23"/>
    </location>
</feature>
<name>A0A6I7HSX6_9HYPH</name>
<evidence type="ECO:0000256" key="2">
    <source>
        <dbReference type="SAM" id="Phobius"/>
    </source>
</evidence>
<dbReference type="EMBL" id="QPIX01000003">
    <property type="protein sequence ID" value="RCW27385.1"/>
    <property type="molecule type" value="Genomic_DNA"/>
</dbReference>
<dbReference type="AlphaFoldDB" id="A0A6I7HSX6"/>
<sequence length="132" mass="14751">MTEPTSQMPQTPPTPPARRTDNWMDPGKLNVQIIYVLYLASFVIGITAVVGVVFAYLNRGKSDPWLESHYTWAIRTFWIGILYAAISVVLTLALVGVILAIATAVWVIVRCVIGLQRVSNDQPIERPESWLI</sequence>
<comment type="caution">
    <text evidence="3">The sequence shown here is derived from an EMBL/GenBank/DDBJ whole genome shotgun (WGS) entry which is preliminary data.</text>
</comment>
<reference evidence="3 4" key="1">
    <citation type="submission" date="2018-07" db="EMBL/GenBank/DDBJ databases">
        <title>Genomic Encyclopedia of Type Strains, Phase IV (KMG-IV): sequencing the most valuable type-strain genomes for metagenomic binning, comparative biology and taxonomic classification.</title>
        <authorList>
            <person name="Goeker M."/>
        </authorList>
    </citation>
    <scope>NUCLEOTIDE SEQUENCE [LARGE SCALE GENOMIC DNA]</scope>
    <source>
        <strain evidence="3 4">DSM 25528</strain>
    </source>
</reference>
<dbReference type="RefSeq" id="WP_114362617.1">
    <property type="nucleotide sequence ID" value="NZ_QPIX01000003.1"/>
</dbReference>
<feature type="transmembrane region" description="Helical" evidence="2">
    <location>
        <begin position="33"/>
        <end position="57"/>
    </location>
</feature>
<evidence type="ECO:0000256" key="1">
    <source>
        <dbReference type="SAM" id="MobiDB-lite"/>
    </source>
</evidence>
<keyword evidence="2" id="KW-1133">Transmembrane helix</keyword>
<evidence type="ECO:0000313" key="3">
    <source>
        <dbReference type="EMBL" id="RCW27385.1"/>
    </source>
</evidence>
<protein>
    <submittedName>
        <fullName evidence="3">Putative membrane protein</fullName>
    </submittedName>
</protein>
<keyword evidence="2" id="KW-0812">Transmembrane</keyword>
<evidence type="ECO:0000313" key="4">
    <source>
        <dbReference type="Proteomes" id="UP000252582"/>
    </source>
</evidence>
<feature type="transmembrane region" description="Helical" evidence="2">
    <location>
        <begin position="77"/>
        <end position="109"/>
    </location>
</feature>
<accession>A0A6I7HSX6</accession>